<evidence type="ECO:0000256" key="4">
    <source>
        <dbReference type="ARBA" id="ARBA00023136"/>
    </source>
</evidence>
<dbReference type="PRINTS" id="PR00011">
    <property type="entry name" value="EGFLAMININ"/>
</dbReference>
<evidence type="ECO:0000313" key="13">
    <source>
        <dbReference type="Proteomes" id="UP000694888"/>
    </source>
</evidence>
<feature type="chain" id="PRO_5047432688" evidence="10">
    <location>
        <begin position="24"/>
        <end position="1397"/>
    </location>
</feature>
<evidence type="ECO:0000256" key="9">
    <source>
        <dbReference type="SAM" id="Phobius"/>
    </source>
</evidence>
<feature type="domain" description="Laminin EGF-like" evidence="12">
    <location>
        <begin position="585"/>
        <end position="637"/>
    </location>
</feature>
<evidence type="ECO:0000256" key="10">
    <source>
        <dbReference type="SAM" id="SignalP"/>
    </source>
</evidence>
<dbReference type="PROSITE" id="PS01248">
    <property type="entry name" value="EGF_LAM_1"/>
    <property type="match status" value="1"/>
</dbReference>
<protein>
    <submittedName>
        <fullName evidence="14">Uncharacterized protein LOC101856621</fullName>
    </submittedName>
</protein>
<comment type="subcellular location">
    <subcellularLocation>
        <location evidence="1">Membrane</location>
        <topology evidence="1">Single-pass membrane protein</topology>
    </subcellularLocation>
</comment>
<dbReference type="PROSITE" id="PS50011">
    <property type="entry name" value="PROTEIN_KINASE_DOM"/>
    <property type="match status" value="1"/>
</dbReference>
<dbReference type="PROSITE" id="PS50027">
    <property type="entry name" value="EGF_LAM_2"/>
    <property type="match status" value="2"/>
</dbReference>
<dbReference type="InterPro" id="IPR000719">
    <property type="entry name" value="Prot_kinase_dom"/>
</dbReference>
<keyword evidence="5" id="KW-0675">Receptor</keyword>
<dbReference type="SUPFAM" id="SSF57196">
    <property type="entry name" value="EGF/Laminin"/>
    <property type="match status" value="2"/>
</dbReference>
<dbReference type="InterPro" id="IPR002049">
    <property type="entry name" value="LE_dom"/>
</dbReference>
<feature type="domain" description="Protein kinase" evidence="11">
    <location>
        <begin position="1072"/>
        <end position="1351"/>
    </location>
</feature>
<feature type="region of interest" description="Disordered" evidence="8">
    <location>
        <begin position="1372"/>
        <end position="1397"/>
    </location>
</feature>
<dbReference type="Proteomes" id="UP000694888">
    <property type="component" value="Unplaced"/>
</dbReference>
<dbReference type="Gene3D" id="2.60.40.10">
    <property type="entry name" value="Immunoglobulins"/>
    <property type="match status" value="1"/>
</dbReference>
<organism evidence="13 14">
    <name type="scientific">Aplysia californica</name>
    <name type="common">California sea hare</name>
    <dbReference type="NCBI Taxonomy" id="6500"/>
    <lineage>
        <taxon>Eukaryota</taxon>
        <taxon>Metazoa</taxon>
        <taxon>Spiralia</taxon>
        <taxon>Lophotrochozoa</taxon>
        <taxon>Mollusca</taxon>
        <taxon>Gastropoda</taxon>
        <taxon>Heterobranchia</taxon>
        <taxon>Euthyneura</taxon>
        <taxon>Tectipleura</taxon>
        <taxon>Aplysiida</taxon>
        <taxon>Aplysioidea</taxon>
        <taxon>Aplysiidae</taxon>
        <taxon>Aplysia</taxon>
    </lineage>
</organism>
<evidence type="ECO:0000256" key="1">
    <source>
        <dbReference type="ARBA" id="ARBA00004167"/>
    </source>
</evidence>
<dbReference type="InterPro" id="IPR014756">
    <property type="entry name" value="Ig_E-set"/>
</dbReference>
<keyword evidence="3 9" id="KW-1133">Transmembrane helix</keyword>
<evidence type="ECO:0000259" key="11">
    <source>
        <dbReference type="PROSITE" id="PS50011"/>
    </source>
</evidence>
<dbReference type="Pfam" id="PF07714">
    <property type="entry name" value="PK_Tyr_Ser-Thr"/>
    <property type="match status" value="1"/>
</dbReference>
<dbReference type="Gene3D" id="2.10.25.10">
    <property type="entry name" value="Laminin"/>
    <property type="match status" value="3"/>
</dbReference>
<evidence type="ECO:0000256" key="5">
    <source>
        <dbReference type="ARBA" id="ARBA00023170"/>
    </source>
</evidence>
<accession>A0ABM0ZX19</accession>
<name>A0ABM0ZX19_APLCA</name>
<keyword evidence="2 9" id="KW-0812">Transmembrane</keyword>
<keyword evidence="13" id="KW-1185">Reference proteome</keyword>
<dbReference type="InterPro" id="IPR002909">
    <property type="entry name" value="IPT_dom"/>
</dbReference>
<feature type="compositionally biased region" description="Basic and acidic residues" evidence="8">
    <location>
        <begin position="1379"/>
        <end position="1388"/>
    </location>
</feature>
<evidence type="ECO:0000256" key="2">
    <source>
        <dbReference type="ARBA" id="ARBA00022692"/>
    </source>
</evidence>
<dbReference type="PRINTS" id="PR00109">
    <property type="entry name" value="TYRKINASE"/>
</dbReference>
<dbReference type="InterPro" id="IPR013783">
    <property type="entry name" value="Ig-like_fold"/>
</dbReference>
<dbReference type="Gene3D" id="1.10.510.10">
    <property type="entry name" value="Transferase(Phosphotransferase) domain 1"/>
    <property type="match status" value="1"/>
</dbReference>
<reference evidence="14" key="1">
    <citation type="submission" date="2025-08" db="UniProtKB">
        <authorList>
            <consortium name="RefSeq"/>
        </authorList>
    </citation>
    <scope>IDENTIFICATION</scope>
</reference>
<evidence type="ECO:0000259" key="12">
    <source>
        <dbReference type="PROSITE" id="PS50027"/>
    </source>
</evidence>
<gene>
    <name evidence="14" type="primary">LOC101856621</name>
</gene>
<dbReference type="CDD" id="cd00055">
    <property type="entry name" value="EGF_Lam"/>
    <property type="match status" value="4"/>
</dbReference>
<keyword evidence="10" id="KW-0732">Signal</keyword>
<dbReference type="PROSITE" id="PS00109">
    <property type="entry name" value="PROTEIN_KINASE_TYR"/>
    <property type="match status" value="1"/>
</dbReference>
<keyword evidence="7" id="KW-0424">Laminin EGF-like domain</keyword>
<comment type="caution">
    <text evidence="7">Lacks conserved residue(s) required for the propagation of feature annotation.</text>
</comment>
<dbReference type="Pfam" id="PF01833">
    <property type="entry name" value="TIG"/>
    <property type="match status" value="1"/>
</dbReference>
<dbReference type="Pfam" id="PF00053">
    <property type="entry name" value="EGF_laminin"/>
    <property type="match status" value="4"/>
</dbReference>
<keyword evidence="7" id="KW-1015">Disulfide bond</keyword>
<dbReference type="PANTHER" id="PTHR24416:SF617">
    <property type="entry name" value="RET ONCOGENE, ISOFORM A"/>
    <property type="match status" value="1"/>
</dbReference>
<dbReference type="GeneID" id="101856621"/>
<feature type="domain" description="Laminin EGF-like" evidence="12">
    <location>
        <begin position="485"/>
        <end position="537"/>
    </location>
</feature>
<sequence length="1397" mass="153864">MYLRILFVLLCSLLLYSTPCGSSFTPVSNGEVELITRASINVSQFCQDELACRSTLNTSSCDKDGFCSEVVSCNGRGGFPAVEYPLGDWEPADDHEGCQVVDKTPTSPPSTLARHNSDKTLAINGSADGLAACFVKRKDPVGDVFSLVFWLRAVCGNCSVLEVRQLSKGSLHVRVSGSSLCVDSLCVQDNRLGHDDWVLITLRFIRGQLEVFLGKDNVTNGANRDVDVANVYIGSGEIPSLGDEYYLYDVRYYVDALTSREIEYFDSGLWDMFPQVESCRCLNEYPDLDETDTLFCTNGVSLYPRFNTSFKFRSIDVLTDDDGSTKWASSEEGAITIMLDLRLSYEVNSILVNFDSEVPSGATCFFISDGTEKKPRNLQCSGKQCQLQLGSLDSSIDFDRYEEQTAKEIRIILQRQDTTPKSYIVSSINIKGRCDCHGNADSCTMTNDTYTCDCLSSTHTQGQSCAFCENNHYRNFSSFDCPVSCQCNLDGVFNVTDPCDENGGACKCKKFVVGPQCDLCMPWTYGFNASNEEGCTECACNLTGALSCSNITGGCDCKPNTVSGMCERCTLDHYGMETPDGCQACNCNTSGTINQVTQCDSVTGLCPCKDNVEGKTCSTCKGGFFKLDTANAQGCTECKCHEVGMMHSTCHRDNGQCPCRGGVITDRICSPQVLDVKPLYGPLKGGTLVTVRGILLGNETHNPSLFIGNVQQAVFDLDDSALVFKTVALPSTTGPKSVPVKLSWKQVDVPLDLNTSFSFRPNPVVNPRTGAGLTTFISGGCLIQLSGTNLESVQYPKLSVQKVGNPDSSAVSICRHVDSDVICGTPDLKNLSLPNNPSDQYKMTAVFDGLSFSNIGNLEVVDDPVFDYKGTIKFQYPFETTISLSGKRLLNGCHDNNYKVLLGVVHCDIKSISNSGIECSPPKSAPNGKRSHEIKISIGNIERVVGTVEYLEFYETTGFIIIISCVAAVILIVIGIIIICCCCRYRRNKKSPPTLDNLDHKNLVASEPRSMNDYAELNSVMDQPPTSNGFHGNIHMETVIKEPKKGIVNSSAEDAVLMEDFLPHIEPGLREDVSLCYVGRGHFNLGRNPIFKGKQAILCDGAIQKNGKPVMKLTIKSLTEPVAQDSLLPLWANQALSECLRLRRYTHTHVLSIYGIGVDKQRFHILYPHMVQGTLKAVISNTDKEFSVRQLLAFSQQVAEGIDFLASKDITHKDVAARNCFLDDVSVVKLGDAAFSWDFYPDEYVYDDQRERYLPLRWMAPESISDGYYDSRTDVWSFAVLVWELLTRGCLPFHEVTEADDVREYILQGYILGKPETLSNDVYDLLRTCWSLENEVRPSIASVARKLGEILEADDDDNTYANASSVSSYRIQGKASTPRAHDNSEEHIYSTTNLSRV</sequence>
<evidence type="ECO:0000256" key="6">
    <source>
        <dbReference type="ARBA" id="ARBA00023180"/>
    </source>
</evidence>
<feature type="transmembrane region" description="Helical" evidence="9">
    <location>
        <begin position="959"/>
        <end position="983"/>
    </location>
</feature>
<keyword evidence="6" id="KW-0325">Glycoprotein</keyword>
<evidence type="ECO:0000256" key="3">
    <source>
        <dbReference type="ARBA" id="ARBA00022989"/>
    </source>
</evidence>
<dbReference type="CDD" id="cd00603">
    <property type="entry name" value="IPT_PCSR"/>
    <property type="match status" value="2"/>
</dbReference>
<evidence type="ECO:0000313" key="14">
    <source>
        <dbReference type="RefSeq" id="XP_012936274.1"/>
    </source>
</evidence>
<dbReference type="SUPFAM" id="SSF81296">
    <property type="entry name" value="E set domains"/>
    <property type="match status" value="1"/>
</dbReference>
<keyword evidence="4 9" id="KW-0472">Membrane</keyword>
<dbReference type="InterPro" id="IPR011009">
    <property type="entry name" value="Kinase-like_dom_sf"/>
</dbReference>
<dbReference type="InterPro" id="IPR050122">
    <property type="entry name" value="RTK"/>
</dbReference>
<dbReference type="InterPro" id="IPR001245">
    <property type="entry name" value="Ser-Thr/Tyr_kinase_cat_dom"/>
</dbReference>
<evidence type="ECO:0000256" key="7">
    <source>
        <dbReference type="PROSITE-ProRule" id="PRU00460"/>
    </source>
</evidence>
<dbReference type="PANTHER" id="PTHR24416">
    <property type="entry name" value="TYROSINE-PROTEIN KINASE RECEPTOR"/>
    <property type="match status" value="1"/>
</dbReference>
<dbReference type="Gene3D" id="2.60.120.260">
    <property type="entry name" value="Galactose-binding domain-like"/>
    <property type="match status" value="1"/>
</dbReference>
<feature type="disulfide bond" evidence="7">
    <location>
        <begin position="608"/>
        <end position="617"/>
    </location>
</feature>
<evidence type="ECO:0000256" key="8">
    <source>
        <dbReference type="SAM" id="MobiDB-lite"/>
    </source>
</evidence>
<feature type="signal peptide" evidence="10">
    <location>
        <begin position="1"/>
        <end position="23"/>
    </location>
</feature>
<proteinExistence type="predicted"/>
<dbReference type="InterPro" id="IPR008266">
    <property type="entry name" value="Tyr_kinase_AS"/>
</dbReference>
<dbReference type="SUPFAM" id="SSF56112">
    <property type="entry name" value="Protein kinase-like (PK-like)"/>
    <property type="match status" value="1"/>
</dbReference>
<dbReference type="SMART" id="SM00180">
    <property type="entry name" value="EGF_Lam"/>
    <property type="match status" value="5"/>
</dbReference>
<dbReference type="RefSeq" id="XP_012936274.1">
    <property type="nucleotide sequence ID" value="XM_013080820.2"/>
</dbReference>
<feature type="disulfide bond" evidence="7">
    <location>
        <begin position="508"/>
        <end position="517"/>
    </location>
</feature>